<sequence>MLLVLVLKVMMGSGRLCLCLMVGLGLVGGCGRGRLLGGRMMLEQVLVVLESLVDFRLLLGRAGHRGGRGCRVHRW</sequence>
<dbReference type="EMBL" id="GGFL01013029">
    <property type="protein sequence ID" value="MBW77207.1"/>
    <property type="molecule type" value="Transcribed_RNA"/>
</dbReference>
<name>A0A2M4DI35_ANODA</name>
<accession>A0A2M4DI35</accession>
<evidence type="ECO:0000313" key="1">
    <source>
        <dbReference type="EMBL" id="MBW77207.1"/>
    </source>
</evidence>
<protein>
    <submittedName>
        <fullName evidence="1">Putative secreted protein</fullName>
    </submittedName>
</protein>
<proteinExistence type="predicted"/>
<dbReference type="AlphaFoldDB" id="A0A2M4DI35"/>
<reference evidence="1" key="1">
    <citation type="submission" date="2018-01" db="EMBL/GenBank/DDBJ databases">
        <title>An insight into the sialome of Amazonian anophelines.</title>
        <authorList>
            <person name="Ribeiro J.M."/>
            <person name="Scarpassa V."/>
            <person name="Calvo E."/>
        </authorList>
    </citation>
    <scope>NUCLEOTIDE SEQUENCE</scope>
</reference>
<organism evidence="1">
    <name type="scientific">Anopheles darlingi</name>
    <name type="common">Mosquito</name>
    <dbReference type="NCBI Taxonomy" id="43151"/>
    <lineage>
        <taxon>Eukaryota</taxon>
        <taxon>Metazoa</taxon>
        <taxon>Ecdysozoa</taxon>
        <taxon>Arthropoda</taxon>
        <taxon>Hexapoda</taxon>
        <taxon>Insecta</taxon>
        <taxon>Pterygota</taxon>
        <taxon>Neoptera</taxon>
        <taxon>Endopterygota</taxon>
        <taxon>Diptera</taxon>
        <taxon>Nematocera</taxon>
        <taxon>Culicoidea</taxon>
        <taxon>Culicidae</taxon>
        <taxon>Anophelinae</taxon>
        <taxon>Anopheles</taxon>
    </lineage>
</organism>